<proteinExistence type="predicted"/>
<dbReference type="SUPFAM" id="SSF56529">
    <property type="entry name" value="FAH"/>
    <property type="match status" value="1"/>
</dbReference>
<protein>
    <recommendedName>
        <fullName evidence="2">Hydratase</fullName>
    </recommendedName>
</protein>
<dbReference type="GO" id="GO:0003824">
    <property type="term" value="F:catalytic activity"/>
    <property type="evidence" value="ECO:0007669"/>
    <property type="project" value="InterPro"/>
</dbReference>
<reference evidence="1" key="1">
    <citation type="submission" date="2018-05" db="EMBL/GenBank/DDBJ databases">
        <authorList>
            <person name="Lanie J.A."/>
            <person name="Ng W.-L."/>
            <person name="Kazmierczak K.M."/>
            <person name="Andrzejewski T.M."/>
            <person name="Davidsen T.M."/>
            <person name="Wayne K.J."/>
            <person name="Tettelin H."/>
            <person name="Glass J.I."/>
            <person name="Rusch D."/>
            <person name="Podicherti R."/>
            <person name="Tsui H.-C.T."/>
            <person name="Winkler M.E."/>
        </authorList>
    </citation>
    <scope>NUCLEOTIDE SEQUENCE</scope>
</reference>
<accession>A0A382S5B1</accession>
<dbReference type="InterPro" id="IPR036663">
    <property type="entry name" value="Fumarylacetoacetase_C_sf"/>
</dbReference>
<evidence type="ECO:0008006" key="2">
    <source>
        <dbReference type="Google" id="ProtNLM"/>
    </source>
</evidence>
<feature type="non-terminal residue" evidence="1">
    <location>
        <position position="76"/>
    </location>
</feature>
<organism evidence="1">
    <name type="scientific">marine metagenome</name>
    <dbReference type="NCBI Taxonomy" id="408172"/>
    <lineage>
        <taxon>unclassified sequences</taxon>
        <taxon>metagenomes</taxon>
        <taxon>ecological metagenomes</taxon>
    </lineage>
</organism>
<dbReference type="Gene3D" id="3.90.850.10">
    <property type="entry name" value="Fumarylacetoacetase-like, C-terminal domain"/>
    <property type="match status" value="1"/>
</dbReference>
<dbReference type="AlphaFoldDB" id="A0A382S5B1"/>
<dbReference type="EMBL" id="UINC01126545">
    <property type="protein sequence ID" value="SVD05094.1"/>
    <property type="molecule type" value="Genomic_DNA"/>
</dbReference>
<gene>
    <name evidence="1" type="ORF">METZ01_LOCUS357948</name>
</gene>
<evidence type="ECO:0000313" key="1">
    <source>
        <dbReference type="EMBL" id="SVD05094.1"/>
    </source>
</evidence>
<name>A0A382S5B1_9ZZZZ</name>
<sequence length="76" mass="8555">MSEHVQSSIHELADRLFNENKTRASFRPIRDALRPATMAAGYQVQDLLNARYTEDGRGSIAGYKVGLTSEKIRELC</sequence>